<accession>A0A7C8MTJ5</accession>
<feature type="region of interest" description="Disordered" evidence="2">
    <location>
        <begin position="17"/>
        <end position="53"/>
    </location>
</feature>
<dbReference type="InParanoid" id="A0A7C8MTJ5"/>
<evidence type="ECO:0000313" key="3">
    <source>
        <dbReference type="EMBL" id="KAF2969111.1"/>
    </source>
</evidence>
<protein>
    <submittedName>
        <fullName evidence="3">Uncharacterized protein</fullName>
    </submittedName>
</protein>
<name>A0A7C8MTJ5_9PEZI</name>
<keyword evidence="4" id="KW-1185">Reference proteome</keyword>
<evidence type="ECO:0000256" key="1">
    <source>
        <dbReference type="SAM" id="Coils"/>
    </source>
</evidence>
<organism evidence="3 4">
    <name type="scientific">Xylaria multiplex</name>
    <dbReference type="NCBI Taxonomy" id="323545"/>
    <lineage>
        <taxon>Eukaryota</taxon>
        <taxon>Fungi</taxon>
        <taxon>Dikarya</taxon>
        <taxon>Ascomycota</taxon>
        <taxon>Pezizomycotina</taxon>
        <taxon>Sordariomycetes</taxon>
        <taxon>Xylariomycetidae</taxon>
        <taxon>Xylariales</taxon>
        <taxon>Xylariaceae</taxon>
        <taxon>Xylaria</taxon>
    </lineage>
</organism>
<proteinExistence type="predicted"/>
<comment type="caution">
    <text evidence="3">The sequence shown here is derived from an EMBL/GenBank/DDBJ whole genome shotgun (WGS) entry which is preliminary data.</text>
</comment>
<sequence>MRLLRALIRRHIHGAPSEEVGQAIDNDTPNLIPEQPPPPQQNEPQPMSGAVHGDGYVWYDPDLWLPTDELYDEDEESGHLNGEDTRQVMGTSHQIDDPTEDLLPLQPPAPEPTTPQRHSRIGTFIGGFKLDRAREDDKQEMSERVLGEIEAELALLDDLVETINTYNDDTQNGTRDTWGPHRGANGATTPGQKAKVLYIQLDALVGVHLGPAWDLCASARAAALLEKARLVRELDEAQRELDQLAREARICKEEGSRFKIPEFKSDVLKARRAVAARRAWALRKKIARHQERLGAILTVDSARGKGRDSRIGRIYKKMLV</sequence>
<dbReference type="Proteomes" id="UP000481858">
    <property type="component" value="Unassembled WGS sequence"/>
</dbReference>
<feature type="coiled-coil region" evidence="1">
    <location>
        <begin position="220"/>
        <end position="254"/>
    </location>
</feature>
<evidence type="ECO:0000256" key="2">
    <source>
        <dbReference type="SAM" id="MobiDB-lite"/>
    </source>
</evidence>
<feature type="region of interest" description="Disordered" evidence="2">
    <location>
        <begin position="168"/>
        <end position="187"/>
    </location>
</feature>
<dbReference type="AlphaFoldDB" id="A0A7C8MTJ5"/>
<dbReference type="EMBL" id="WUBL01000041">
    <property type="protein sequence ID" value="KAF2969111.1"/>
    <property type="molecule type" value="Genomic_DNA"/>
</dbReference>
<dbReference type="OrthoDB" id="10611863at2759"/>
<evidence type="ECO:0000313" key="4">
    <source>
        <dbReference type="Proteomes" id="UP000481858"/>
    </source>
</evidence>
<gene>
    <name evidence="3" type="ORF">GQX73_g4453</name>
</gene>
<reference evidence="3 4" key="1">
    <citation type="submission" date="2019-12" db="EMBL/GenBank/DDBJ databases">
        <title>Draft genome sequence of the ascomycete Xylaria multiplex DSM 110363.</title>
        <authorList>
            <person name="Buettner E."/>
            <person name="Kellner H."/>
        </authorList>
    </citation>
    <scope>NUCLEOTIDE SEQUENCE [LARGE SCALE GENOMIC DNA]</scope>
    <source>
        <strain evidence="3 4">DSM 110363</strain>
    </source>
</reference>
<keyword evidence="1" id="KW-0175">Coiled coil</keyword>